<evidence type="ECO:0000256" key="3">
    <source>
        <dbReference type="ARBA" id="ARBA00022801"/>
    </source>
</evidence>
<evidence type="ECO:0000313" key="6">
    <source>
        <dbReference type="EMBL" id="XBV84253.1"/>
    </source>
</evidence>
<feature type="chain" id="PRO_5043661170" evidence="4">
    <location>
        <begin position="21"/>
        <end position="380"/>
    </location>
</feature>
<dbReference type="RefSeq" id="WP_350242289.1">
    <property type="nucleotide sequence ID" value="NZ_CP158298.1"/>
</dbReference>
<comment type="similarity">
    <text evidence="1">Belongs to the peptidase S1C family.</text>
</comment>
<name>A0AAU7U7H7_9DEIO</name>
<dbReference type="PRINTS" id="PR00834">
    <property type="entry name" value="PROTEASES2C"/>
</dbReference>
<dbReference type="Gene3D" id="2.40.10.120">
    <property type="match status" value="1"/>
</dbReference>
<proteinExistence type="inferred from homology"/>
<dbReference type="AlphaFoldDB" id="A0AAU7U7H7"/>
<dbReference type="KEGG" id="dsc:ABOD76_04125"/>
<dbReference type="PROSITE" id="PS50106">
    <property type="entry name" value="PDZ"/>
    <property type="match status" value="1"/>
</dbReference>
<dbReference type="EMBL" id="CP158298">
    <property type="protein sequence ID" value="XBV84253.1"/>
    <property type="molecule type" value="Genomic_DNA"/>
</dbReference>
<evidence type="ECO:0000256" key="1">
    <source>
        <dbReference type="ARBA" id="ARBA00010541"/>
    </source>
</evidence>
<keyword evidence="2" id="KW-0645">Protease</keyword>
<evidence type="ECO:0000256" key="4">
    <source>
        <dbReference type="SAM" id="SignalP"/>
    </source>
</evidence>
<dbReference type="SUPFAM" id="SSF50494">
    <property type="entry name" value="Trypsin-like serine proteases"/>
    <property type="match status" value="1"/>
</dbReference>
<feature type="signal peptide" evidence="4">
    <location>
        <begin position="1"/>
        <end position="20"/>
    </location>
</feature>
<keyword evidence="4" id="KW-0732">Signal</keyword>
<dbReference type="Pfam" id="PF13180">
    <property type="entry name" value="PDZ_2"/>
    <property type="match status" value="1"/>
</dbReference>
<evidence type="ECO:0000259" key="5">
    <source>
        <dbReference type="PROSITE" id="PS50106"/>
    </source>
</evidence>
<dbReference type="PANTHER" id="PTHR22939">
    <property type="entry name" value="SERINE PROTEASE FAMILY S1C HTRA-RELATED"/>
    <property type="match status" value="1"/>
</dbReference>
<accession>A0AAU7U7H7</accession>
<reference evidence="6" key="1">
    <citation type="submission" date="2024-06" db="EMBL/GenBank/DDBJ databases">
        <title>Draft Genome Sequence of Deinococcus sonorensis Type Strain KR-87, a Biofilm Producing Representative of the Genus Deinococcus.</title>
        <authorList>
            <person name="Boren L.S."/>
            <person name="Grosso R.A."/>
            <person name="Hugenberg-Cox A.N."/>
            <person name="Hill J.T.E."/>
            <person name="Albert C.M."/>
            <person name="Tuohy J.M."/>
        </authorList>
    </citation>
    <scope>NUCLEOTIDE SEQUENCE</scope>
    <source>
        <strain evidence="6">KR-87</strain>
        <plasmid evidence="6">pDson03</plasmid>
    </source>
</reference>
<dbReference type="CDD" id="cd06779">
    <property type="entry name" value="cpPDZ_Deg_HtrA-like"/>
    <property type="match status" value="1"/>
</dbReference>
<gene>
    <name evidence="6" type="ORF">ABOD76_04125</name>
</gene>
<dbReference type="InterPro" id="IPR001940">
    <property type="entry name" value="Peptidase_S1C"/>
</dbReference>
<dbReference type="Pfam" id="PF13365">
    <property type="entry name" value="Trypsin_2"/>
    <property type="match status" value="1"/>
</dbReference>
<dbReference type="GO" id="GO:0006508">
    <property type="term" value="P:proteolysis"/>
    <property type="evidence" value="ECO:0007669"/>
    <property type="project" value="UniProtKB-KW"/>
</dbReference>
<sequence length="380" mass="38893">MSRVTLAFLLAGLLFGPVGAEPSTVLAQTRPVQTASVPLRSVDQVLGSLVTVTPIRASSVTGLSSLGWSPALPPLASPVNAGTGFVVGIGEVLTSARLVQGNDTVRVRTRDGRTLTAQVVSTRPDQDLALLRVTKASALLLGPPVTLGNSDQLVTGERLIALGLTPDGGFTAQEVAVRDVGAGGPELTLGTALNPAARGGPLVNAAGEVVALNTGRFGARVALPFLTGTSSAALPINAAKAILSELQAGQGQTPLNQTLGTSPDHPRLGVQIVDLSEFTAAQLRPLNLPNEGLLVQQVLPGSPAARANLSTGSIEKRVGHAVLRVDADVIVAVNGQRVRTPVELQRAVGAAGATAELELVRNGQTRRVPVQLEPSGGRRT</sequence>
<keyword evidence="6" id="KW-0614">Plasmid</keyword>
<dbReference type="InterPro" id="IPR001478">
    <property type="entry name" value="PDZ"/>
</dbReference>
<dbReference type="GO" id="GO:0004252">
    <property type="term" value="F:serine-type endopeptidase activity"/>
    <property type="evidence" value="ECO:0007669"/>
    <property type="project" value="InterPro"/>
</dbReference>
<organism evidence="6">
    <name type="scientific">Deinococcus sonorensis KR-87</name>
    <dbReference type="NCBI Taxonomy" id="694439"/>
    <lineage>
        <taxon>Bacteria</taxon>
        <taxon>Thermotogati</taxon>
        <taxon>Deinococcota</taxon>
        <taxon>Deinococci</taxon>
        <taxon>Deinococcales</taxon>
        <taxon>Deinococcaceae</taxon>
        <taxon>Deinococcus</taxon>
    </lineage>
</organism>
<dbReference type="SUPFAM" id="SSF50156">
    <property type="entry name" value="PDZ domain-like"/>
    <property type="match status" value="1"/>
</dbReference>
<evidence type="ECO:0000256" key="2">
    <source>
        <dbReference type="ARBA" id="ARBA00022670"/>
    </source>
</evidence>
<keyword evidence="3" id="KW-0378">Hydrolase</keyword>
<feature type="domain" description="PDZ" evidence="5">
    <location>
        <begin position="256"/>
        <end position="363"/>
    </location>
</feature>
<dbReference type="SMART" id="SM00228">
    <property type="entry name" value="PDZ"/>
    <property type="match status" value="1"/>
</dbReference>
<dbReference type="PANTHER" id="PTHR22939:SF129">
    <property type="entry name" value="SERINE PROTEASE HTRA2, MITOCHONDRIAL"/>
    <property type="match status" value="1"/>
</dbReference>
<geneLocation type="plasmid" evidence="6">
    <name>pDson03</name>
</geneLocation>
<protein>
    <submittedName>
        <fullName evidence="6">Trypsin-like peptidase domain-containing protein</fullName>
    </submittedName>
</protein>
<dbReference type="InterPro" id="IPR036034">
    <property type="entry name" value="PDZ_sf"/>
</dbReference>
<dbReference type="InterPro" id="IPR009003">
    <property type="entry name" value="Peptidase_S1_PA"/>
</dbReference>
<dbReference type="Gene3D" id="2.30.42.10">
    <property type="match status" value="1"/>
</dbReference>